<name>X0TY66_9ZZZZ</name>
<comment type="caution">
    <text evidence="1">The sequence shown here is derived from an EMBL/GenBank/DDBJ whole genome shotgun (WGS) entry which is preliminary data.</text>
</comment>
<proteinExistence type="predicted"/>
<dbReference type="EMBL" id="BARS01010393">
    <property type="protein sequence ID" value="GAF93077.1"/>
    <property type="molecule type" value="Genomic_DNA"/>
</dbReference>
<protein>
    <submittedName>
        <fullName evidence="1">Uncharacterized protein</fullName>
    </submittedName>
</protein>
<organism evidence="1">
    <name type="scientific">marine sediment metagenome</name>
    <dbReference type="NCBI Taxonomy" id="412755"/>
    <lineage>
        <taxon>unclassified sequences</taxon>
        <taxon>metagenomes</taxon>
        <taxon>ecological metagenomes</taxon>
    </lineage>
</organism>
<sequence length="52" mass="6050">MGRSVAHRNLIYRIRTGRLVVMRRLPFIVDLHRHRVIMRVLVSGCVGLRAQA</sequence>
<evidence type="ECO:0000313" key="1">
    <source>
        <dbReference type="EMBL" id="GAF93077.1"/>
    </source>
</evidence>
<reference evidence="1" key="1">
    <citation type="journal article" date="2014" name="Front. Microbiol.">
        <title>High frequency of phylogenetically diverse reductive dehalogenase-homologous genes in deep subseafloor sedimentary metagenomes.</title>
        <authorList>
            <person name="Kawai M."/>
            <person name="Futagami T."/>
            <person name="Toyoda A."/>
            <person name="Takaki Y."/>
            <person name="Nishi S."/>
            <person name="Hori S."/>
            <person name="Arai W."/>
            <person name="Tsubouchi T."/>
            <person name="Morono Y."/>
            <person name="Uchiyama I."/>
            <person name="Ito T."/>
            <person name="Fujiyama A."/>
            <person name="Inagaki F."/>
            <person name="Takami H."/>
        </authorList>
    </citation>
    <scope>NUCLEOTIDE SEQUENCE</scope>
    <source>
        <strain evidence="1">Expedition CK06-06</strain>
    </source>
</reference>
<dbReference type="AlphaFoldDB" id="X0TY66"/>
<gene>
    <name evidence="1" type="ORF">S01H1_19279</name>
</gene>
<feature type="non-terminal residue" evidence="1">
    <location>
        <position position="52"/>
    </location>
</feature>
<accession>X0TY66</accession>